<dbReference type="GO" id="GO:0004342">
    <property type="term" value="F:glucosamine-6-phosphate deaminase activity"/>
    <property type="evidence" value="ECO:0007669"/>
    <property type="project" value="UniProtKB-UniRule"/>
</dbReference>
<dbReference type="UniPathway" id="UPA00629">
    <property type="reaction ID" value="UER00684"/>
</dbReference>
<dbReference type="GO" id="GO:0006043">
    <property type="term" value="P:glucosamine catabolic process"/>
    <property type="evidence" value="ECO:0007669"/>
    <property type="project" value="TreeGrafter"/>
</dbReference>
<evidence type="ECO:0000256" key="3">
    <source>
        <dbReference type="ARBA" id="ARBA00023277"/>
    </source>
</evidence>
<evidence type="ECO:0000313" key="6">
    <source>
        <dbReference type="EMBL" id="KSU48063.1"/>
    </source>
</evidence>
<dbReference type="GO" id="GO:0005975">
    <property type="term" value="P:carbohydrate metabolic process"/>
    <property type="evidence" value="ECO:0007669"/>
    <property type="project" value="InterPro"/>
</dbReference>
<feature type="active site" description="Proton acceptor; for enolization step" evidence="4">
    <location>
        <position position="64"/>
    </location>
</feature>
<comment type="caution">
    <text evidence="4">Lacks conserved residue(s) required for the propagation of feature annotation.</text>
</comment>
<evidence type="ECO:0000313" key="9">
    <source>
        <dbReference type="Proteomes" id="UP000072605"/>
    </source>
</evidence>
<proteinExistence type="inferred from homology"/>
<dbReference type="FunFam" id="3.40.50.1360:FF:000003">
    <property type="entry name" value="Glucosamine-6-phosphate deaminase"/>
    <property type="match status" value="1"/>
</dbReference>
<dbReference type="Pfam" id="PF01182">
    <property type="entry name" value="Glucosamine_iso"/>
    <property type="match status" value="1"/>
</dbReference>
<dbReference type="GO" id="GO:0006046">
    <property type="term" value="P:N-acetylglucosamine catabolic process"/>
    <property type="evidence" value="ECO:0007669"/>
    <property type="project" value="UniProtKB-UniRule"/>
</dbReference>
<comment type="function">
    <text evidence="4">Catalyzes the reversible isomerization-deamination of glucosamine 6-phosphate (GlcN6P) to form fructose 6-phosphate (Fru6P) and ammonium ion.</text>
</comment>
<dbReference type="PROSITE" id="PS01161">
    <property type="entry name" value="GLC_GALNAC_ISOMERASE"/>
    <property type="match status" value="1"/>
</dbReference>
<feature type="active site" description="For ring-opening step" evidence="4">
    <location>
        <position position="137"/>
    </location>
</feature>
<evidence type="ECO:0000313" key="8">
    <source>
        <dbReference type="Proteomes" id="UP000053797"/>
    </source>
</evidence>
<organism evidence="6 8">
    <name type="scientific">Exiguobacterium indicum</name>
    <dbReference type="NCBI Taxonomy" id="296995"/>
    <lineage>
        <taxon>Bacteria</taxon>
        <taxon>Bacillati</taxon>
        <taxon>Bacillota</taxon>
        <taxon>Bacilli</taxon>
        <taxon>Bacillales</taxon>
        <taxon>Bacillales Family XII. Incertae Sedis</taxon>
        <taxon>Exiguobacterium</taxon>
    </lineage>
</organism>
<dbReference type="AlphaFoldDB" id="A0A0V8GD42"/>
<dbReference type="RefSeq" id="WP_050679000.1">
    <property type="nucleotide sequence ID" value="NZ_FMYN01000005.1"/>
</dbReference>
<dbReference type="InterPro" id="IPR018321">
    <property type="entry name" value="Glucosamine6P_isomerase_CS"/>
</dbReference>
<dbReference type="OrthoDB" id="9791139at2"/>
<accession>A0A0V8GD42</accession>
<feature type="active site" description="Proton acceptor; for ring-opening step" evidence="4">
    <location>
        <position position="132"/>
    </location>
</feature>
<evidence type="ECO:0000256" key="1">
    <source>
        <dbReference type="ARBA" id="ARBA00000644"/>
    </source>
</evidence>
<dbReference type="HAMAP" id="MF_01241">
    <property type="entry name" value="GlcN6P_deamin"/>
    <property type="match status" value="1"/>
</dbReference>
<gene>
    <name evidence="4" type="primary">nagB</name>
    <name evidence="6" type="ORF">AS033_13050</name>
    <name evidence="7" type="ORF">RSA11_12490</name>
</gene>
<dbReference type="GO" id="GO:0019262">
    <property type="term" value="P:N-acetylneuraminate catabolic process"/>
    <property type="evidence" value="ECO:0007669"/>
    <property type="project" value="UniProtKB-UniRule"/>
</dbReference>
<evidence type="ECO:0000313" key="7">
    <source>
        <dbReference type="EMBL" id="KTR26019.1"/>
    </source>
</evidence>
<feature type="domain" description="Glucosamine/galactosamine-6-phosphate isomerase" evidence="5">
    <location>
        <begin position="11"/>
        <end position="222"/>
    </location>
</feature>
<sequence length="253" mass="28401">MKWMIVEKGEELAQVAYQFLKQEIERHPEGLTVGLATGSSPVGVYEEWRKDSLDCRHVTTVNLDEYVGLSPEHPQSYHTFMQEHLFKDVAFKESFVPIGDTEDPVRESERYEALVRNRGIDIQLLGIGANGHIAFNEPGTPFDAKTHVTELTESTREANQRFFDRLEEVPTKAITMGIGTIMEAKKILLVASSERKAEAVRDMMEGVATTDCPATVLKRHADVMVILDEEAASLLSDDAKRTGRAAYLNFMKV</sequence>
<keyword evidence="2 4" id="KW-0378">Hydrolase</keyword>
<evidence type="ECO:0000256" key="4">
    <source>
        <dbReference type="HAMAP-Rule" id="MF_01241"/>
    </source>
</evidence>
<dbReference type="PANTHER" id="PTHR11280:SF5">
    <property type="entry name" value="GLUCOSAMINE-6-PHOSPHATE ISOMERASE"/>
    <property type="match status" value="1"/>
</dbReference>
<comment type="pathway">
    <text evidence="4">Amino-sugar metabolism; N-acetylneuraminate degradation; D-fructose 6-phosphate from N-acetylneuraminate: step 5/5.</text>
</comment>
<dbReference type="EC" id="3.5.99.6" evidence="4"/>
<dbReference type="Proteomes" id="UP000053797">
    <property type="component" value="Unassembled WGS sequence"/>
</dbReference>
<dbReference type="InterPro" id="IPR006148">
    <property type="entry name" value="Glc/Gal-6P_isomerase"/>
</dbReference>
<protein>
    <recommendedName>
        <fullName evidence="4">Glucosamine-6-phosphate deaminase</fullName>
        <ecNumber evidence="4">3.5.99.6</ecNumber>
    </recommendedName>
    <alternativeName>
        <fullName evidence="4">GlcN6P deaminase</fullName>
        <shortName evidence="4">GNPDA</shortName>
    </alternativeName>
    <alternativeName>
        <fullName evidence="4">Glucosamine-6-phosphate isomerase</fullName>
    </alternativeName>
</protein>
<dbReference type="NCBIfam" id="TIGR00502">
    <property type="entry name" value="nagB"/>
    <property type="match status" value="1"/>
</dbReference>
<feature type="active site" description="For ring-opening step" evidence="4">
    <location>
        <position position="130"/>
    </location>
</feature>
<dbReference type="SUPFAM" id="SSF100950">
    <property type="entry name" value="NagB/RpiA/CoA transferase-like"/>
    <property type="match status" value="1"/>
</dbReference>
<comment type="catalytic activity">
    <reaction evidence="1 4">
        <text>alpha-D-glucosamine 6-phosphate + H2O = beta-D-fructose 6-phosphate + NH4(+)</text>
        <dbReference type="Rhea" id="RHEA:12172"/>
        <dbReference type="ChEBI" id="CHEBI:15377"/>
        <dbReference type="ChEBI" id="CHEBI:28938"/>
        <dbReference type="ChEBI" id="CHEBI:57634"/>
        <dbReference type="ChEBI" id="CHEBI:75989"/>
        <dbReference type="EC" id="3.5.99.6"/>
    </reaction>
</comment>
<reference evidence="6 8" key="1">
    <citation type="journal article" date="2015" name="Int. J. Syst. Evol. Microbiol.">
        <title>Exiguobacterium enclense sp. nov., isolated from sediment.</title>
        <authorList>
            <person name="Dastager S.G."/>
            <person name="Mawlankar R."/>
            <person name="Sonalkar V.V."/>
            <person name="Thorat M.N."/>
            <person name="Mual P."/>
            <person name="Verma A."/>
            <person name="Krishnamurthi S."/>
            <person name="Tang S.K."/>
            <person name="Li W.J."/>
        </authorList>
    </citation>
    <scope>NUCLEOTIDE SEQUENCE [LARGE SCALE GENOMIC DNA]</scope>
    <source>
        <strain evidence="6 8">NIO-1109</strain>
    </source>
</reference>
<dbReference type="InterPro" id="IPR037171">
    <property type="entry name" value="NagB/RpiA_transferase-like"/>
</dbReference>
<dbReference type="GO" id="GO:0042802">
    <property type="term" value="F:identical protein binding"/>
    <property type="evidence" value="ECO:0007669"/>
    <property type="project" value="TreeGrafter"/>
</dbReference>
<name>A0A0V8GD42_9BACL</name>
<evidence type="ECO:0000256" key="2">
    <source>
        <dbReference type="ARBA" id="ARBA00022801"/>
    </source>
</evidence>
<dbReference type="GO" id="GO:0005737">
    <property type="term" value="C:cytoplasm"/>
    <property type="evidence" value="ECO:0007669"/>
    <property type="project" value="TreeGrafter"/>
</dbReference>
<comment type="caution">
    <text evidence="6">The sequence shown here is derived from an EMBL/GenBank/DDBJ whole genome shotgun (WGS) entry which is preliminary data.</text>
</comment>
<dbReference type="InterPro" id="IPR004547">
    <property type="entry name" value="Glucosamine6P_isomerase"/>
</dbReference>
<keyword evidence="3 4" id="KW-0119">Carbohydrate metabolism</keyword>
<comment type="similarity">
    <text evidence="4">Belongs to the glucosamine/galactosamine-6-phosphate isomerase family. NagB subfamily.</text>
</comment>
<dbReference type="EMBL" id="LNQL01000005">
    <property type="protein sequence ID" value="KSU48063.1"/>
    <property type="molecule type" value="Genomic_DNA"/>
</dbReference>
<dbReference type="Proteomes" id="UP000072605">
    <property type="component" value="Unassembled WGS sequence"/>
</dbReference>
<evidence type="ECO:0000259" key="5">
    <source>
        <dbReference type="Pfam" id="PF01182"/>
    </source>
</evidence>
<dbReference type="PANTHER" id="PTHR11280">
    <property type="entry name" value="GLUCOSAMINE-6-PHOSPHATE ISOMERASE"/>
    <property type="match status" value="1"/>
</dbReference>
<dbReference type="CDD" id="cd01399">
    <property type="entry name" value="GlcN6P_deaminase"/>
    <property type="match status" value="1"/>
</dbReference>
<reference evidence="7 9" key="2">
    <citation type="journal article" date="2016" name="Front. Microbiol.">
        <title>Genomic Resource of Rice Seed Associated Bacteria.</title>
        <authorList>
            <person name="Midha S."/>
            <person name="Bansal K."/>
            <person name="Sharma S."/>
            <person name="Kumar N."/>
            <person name="Patil P.P."/>
            <person name="Chaudhry V."/>
            <person name="Patil P.B."/>
        </authorList>
    </citation>
    <scope>NUCLEOTIDE SEQUENCE [LARGE SCALE GENOMIC DNA]</scope>
    <source>
        <strain evidence="7 9">RSA11</strain>
    </source>
</reference>
<dbReference type="EMBL" id="LDQV01000028">
    <property type="protein sequence ID" value="KTR26019.1"/>
    <property type="molecule type" value="Genomic_DNA"/>
</dbReference>
<dbReference type="Gene3D" id="3.40.50.1360">
    <property type="match status" value="1"/>
</dbReference>